<evidence type="ECO:0000256" key="2">
    <source>
        <dbReference type="ARBA" id="ARBA00022679"/>
    </source>
</evidence>
<dbReference type="PIRSF" id="PIRSF004553">
    <property type="entry name" value="CHP00095"/>
    <property type="match status" value="1"/>
</dbReference>
<evidence type="ECO:0000313" key="4">
    <source>
        <dbReference type="Proteomes" id="UP001501459"/>
    </source>
</evidence>
<keyword evidence="1" id="KW-0489">Methyltransferase</keyword>
<dbReference type="SUPFAM" id="SSF53335">
    <property type="entry name" value="S-adenosyl-L-methionine-dependent methyltransferases"/>
    <property type="match status" value="1"/>
</dbReference>
<proteinExistence type="predicted"/>
<dbReference type="InterPro" id="IPR004398">
    <property type="entry name" value="RNA_MeTrfase_RsmD"/>
</dbReference>
<sequence length="186" mass="20871">MRVIAGSYKGRKLKAVPGKTARPTTDKVKEAVFQILGPFFDQGVCLDLFAGSGALGVEALSRGMKKGIFVDKHPQAIHTIYDNIRMLQLEDNAEIFRTDASRALNSAAKRGLRFDLILLDPPYNTMNYTKLLNDVIKRDLLDDHGMIFCEHDANDHVAIHDDRYDILKTGLYGETTGVTIYQKKQE</sequence>
<dbReference type="Proteomes" id="UP001501459">
    <property type="component" value="Unassembled WGS sequence"/>
</dbReference>
<dbReference type="PANTHER" id="PTHR43542">
    <property type="entry name" value="METHYLTRANSFERASE"/>
    <property type="match status" value="1"/>
</dbReference>
<accession>A0ABP3JCD4</accession>
<name>A0ABP3JCD4_9BACI</name>
<keyword evidence="4" id="KW-1185">Reference proteome</keyword>
<dbReference type="CDD" id="cd02440">
    <property type="entry name" value="AdoMet_MTases"/>
    <property type="match status" value="1"/>
</dbReference>
<gene>
    <name evidence="3" type="primary">rsmD</name>
    <name evidence="3" type="ORF">GCM10008983_24590</name>
</gene>
<evidence type="ECO:0000256" key="1">
    <source>
        <dbReference type="ARBA" id="ARBA00022603"/>
    </source>
</evidence>
<dbReference type="PANTHER" id="PTHR43542:SF1">
    <property type="entry name" value="METHYLTRANSFERASE"/>
    <property type="match status" value="1"/>
</dbReference>
<reference evidence="4" key="1">
    <citation type="journal article" date="2019" name="Int. J. Syst. Evol. Microbiol.">
        <title>The Global Catalogue of Microorganisms (GCM) 10K type strain sequencing project: providing services to taxonomists for standard genome sequencing and annotation.</title>
        <authorList>
            <consortium name="The Broad Institute Genomics Platform"/>
            <consortium name="The Broad Institute Genome Sequencing Center for Infectious Disease"/>
            <person name="Wu L."/>
            <person name="Ma J."/>
        </authorList>
    </citation>
    <scope>NUCLEOTIDE SEQUENCE [LARGE SCALE GENOMIC DNA]</scope>
    <source>
        <strain evidence="4">JCM 12149</strain>
    </source>
</reference>
<keyword evidence="2" id="KW-0808">Transferase</keyword>
<evidence type="ECO:0000313" key="3">
    <source>
        <dbReference type="EMBL" id="GAA0445943.1"/>
    </source>
</evidence>
<dbReference type="EMBL" id="BAAADM010000054">
    <property type="protein sequence ID" value="GAA0445943.1"/>
    <property type="molecule type" value="Genomic_DNA"/>
</dbReference>
<comment type="caution">
    <text evidence="3">The sequence shown here is derived from an EMBL/GenBank/DDBJ whole genome shotgun (WGS) entry which is preliminary data.</text>
</comment>
<organism evidence="3 4">
    <name type="scientific">Lentibacillus halophilus</name>
    <dbReference type="NCBI Taxonomy" id="295065"/>
    <lineage>
        <taxon>Bacteria</taxon>
        <taxon>Bacillati</taxon>
        <taxon>Bacillota</taxon>
        <taxon>Bacilli</taxon>
        <taxon>Bacillales</taxon>
        <taxon>Bacillaceae</taxon>
        <taxon>Lentibacillus</taxon>
    </lineage>
</organism>
<dbReference type="PROSITE" id="PS00092">
    <property type="entry name" value="N6_MTASE"/>
    <property type="match status" value="1"/>
</dbReference>
<dbReference type="Gene3D" id="3.40.50.150">
    <property type="entry name" value="Vaccinia Virus protein VP39"/>
    <property type="match status" value="1"/>
</dbReference>
<dbReference type="InterPro" id="IPR029063">
    <property type="entry name" value="SAM-dependent_MTases_sf"/>
</dbReference>
<dbReference type="RefSeq" id="WP_343753578.1">
    <property type="nucleotide sequence ID" value="NZ_BAAADM010000054.1"/>
</dbReference>
<dbReference type="NCBIfam" id="TIGR00095">
    <property type="entry name" value="16S rRNA (guanine(966)-N(2))-methyltransferase RsmD"/>
    <property type="match status" value="1"/>
</dbReference>
<dbReference type="InterPro" id="IPR002052">
    <property type="entry name" value="DNA_methylase_N6_adenine_CS"/>
</dbReference>
<dbReference type="Pfam" id="PF03602">
    <property type="entry name" value="Cons_hypoth95"/>
    <property type="match status" value="1"/>
</dbReference>
<protein>
    <submittedName>
        <fullName evidence="3">16S rRNA (Guanine(966)-N(2))-methyltransferase RsmD</fullName>
    </submittedName>
</protein>